<gene>
    <name evidence="2" type="ORF">AUP43_16740</name>
</gene>
<evidence type="ECO:0000313" key="3">
    <source>
        <dbReference type="Proteomes" id="UP000076400"/>
    </source>
</evidence>
<dbReference type="AlphaFoldDB" id="A0A154WFR0"/>
<evidence type="ECO:0000313" key="2">
    <source>
        <dbReference type="EMBL" id="KZD12357.1"/>
    </source>
</evidence>
<sequence>MTRRALALLALSLPAGLALSPALAQDTSGAKVLMRSTAPYNDVGVLSPELSTLCTQGLFNQQTLNRLTIEFIGPVGAGVLGIAKGDGWNLKDPQRRADRTASYFFLRDGTSGCEVYYFTPAMKQKKDAGQPLQ</sequence>
<feature type="signal peptide" evidence="1">
    <location>
        <begin position="1"/>
        <end position="24"/>
    </location>
</feature>
<dbReference type="OrthoDB" id="7305000at2"/>
<dbReference type="STRING" id="580166.AUP43_16740"/>
<organism evidence="2 3">
    <name type="scientific">Oceanibaculum pacificum</name>
    <dbReference type="NCBI Taxonomy" id="580166"/>
    <lineage>
        <taxon>Bacteria</taxon>
        <taxon>Pseudomonadati</taxon>
        <taxon>Pseudomonadota</taxon>
        <taxon>Alphaproteobacteria</taxon>
        <taxon>Rhodospirillales</taxon>
        <taxon>Oceanibaculaceae</taxon>
        <taxon>Oceanibaculum</taxon>
    </lineage>
</organism>
<accession>A0A154WFR0</accession>
<reference evidence="2 3" key="1">
    <citation type="submission" date="2015-12" db="EMBL/GenBank/DDBJ databases">
        <title>Genome sequence of Oceanibaculum pacificum MCCC 1A02656.</title>
        <authorList>
            <person name="Lu L."/>
            <person name="Lai Q."/>
            <person name="Shao Z."/>
            <person name="Qian P."/>
        </authorList>
    </citation>
    <scope>NUCLEOTIDE SEQUENCE [LARGE SCALE GENOMIC DNA]</scope>
    <source>
        <strain evidence="2 3">MCCC 1A02656</strain>
    </source>
</reference>
<dbReference type="RefSeq" id="WP_067552549.1">
    <property type="nucleotide sequence ID" value="NZ_LPXN01000033.1"/>
</dbReference>
<keyword evidence="1" id="KW-0732">Signal</keyword>
<comment type="caution">
    <text evidence="2">The sequence shown here is derived from an EMBL/GenBank/DDBJ whole genome shotgun (WGS) entry which is preliminary data.</text>
</comment>
<dbReference type="EMBL" id="LPXN01000033">
    <property type="protein sequence ID" value="KZD12357.1"/>
    <property type="molecule type" value="Genomic_DNA"/>
</dbReference>
<name>A0A154WFR0_9PROT</name>
<protein>
    <submittedName>
        <fullName evidence="2">Uncharacterized protein</fullName>
    </submittedName>
</protein>
<evidence type="ECO:0000256" key="1">
    <source>
        <dbReference type="SAM" id="SignalP"/>
    </source>
</evidence>
<proteinExistence type="predicted"/>
<feature type="chain" id="PRO_5007602475" evidence="1">
    <location>
        <begin position="25"/>
        <end position="133"/>
    </location>
</feature>
<dbReference type="Proteomes" id="UP000076400">
    <property type="component" value="Unassembled WGS sequence"/>
</dbReference>
<keyword evidence="3" id="KW-1185">Reference proteome</keyword>